<dbReference type="InterPro" id="IPR015424">
    <property type="entry name" value="PyrdxlP-dep_Trfase"/>
</dbReference>
<dbReference type="PIRSF" id="PIRSF017617">
    <property type="entry name" value="Thr_aldolase"/>
    <property type="match status" value="1"/>
</dbReference>
<dbReference type="InterPro" id="IPR023603">
    <property type="entry name" value="Low_specificity_L-TA-like"/>
</dbReference>
<dbReference type="InterPro" id="IPR001597">
    <property type="entry name" value="ArAA_b-elim_lyase/Thr_aldolase"/>
</dbReference>
<keyword evidence="9" id="KW-1185">Reference proteome</keyword>
<comment type="caution">
    <text evidence="8">The sequence shown here is derived from an EMBL/GenBank/DDBJ whole genome shotgun (WGS) entry which is preliminary data.</text>
</comment>
<accession>A0A316GSJ6</accession>
<dbReference type="Proteomes" id="UP000245708">
    <property type="component" value="Unassembled WGS sequence"/>
</dbReference>
<dbReference type="NCBIfam" id="NF041359">
    <property type="entry name" value="GntG_guanitoxin"/>
    <property type="match status" value="1"/>
</dbReference>
<dbReference type="PANTHER" id="PTHR48097">
    <property type="entry name" value="L-THREONINE ALDOLASE-RELATED"/>
    <property type="match status" value="1"/>
</dbReference>
<comment type="similarity">
    <text evidence="2">Belongs to the threonine aldolase family.</text>
</comment>
<protein>
    <submittedName>
        <fullName evidence="8">L-threonine aldolase</fullName>
    </submittedName>
</protein>
<evidence type="ECO:0000256" key="5">
    <source>
        <dbReference type="ARBA" id="ARBA00023239"/>
    </source>
</evidence>
<comment type="cofactor">
    <cofactor evidence="1">
        <name>pyridoxal 5'-phosphate</name>
        <dbReference type="ChEBI" id="CHEBI:597326"/>
    </cofactor>
</comment>
<reference evidence="8 9" key="1">
    <citation type="submission" date="2018-05" db="EMBL/GenBank/DDBJ databases">
        <title>Genomic Encyclopedia of Type Strains, Phase IV (KMG-IV): sequencing the most valuable type-strain genomes for metagenomic binning, comparative biology and taxonomic classification.</title>
        <authorList>
            <person name="Goeker M."/>
        </authorList>
    </citation>
    <scope>NUCLEOTIDE SEQUENCE [LARGE SCALE GENOMIC DNA]</scope>
    <source>
        <strain evidence="8 9">DSM 16097</strain>
    </source>
</reference>
<gene>
    <name evidence="8" type="ORF">C7455_11157</name>
</gene>
<dbReference type="Pfam" id="PF01212">
    <property type="entry name" value="Beta_elim_lyase"/>
    <property type="match status" value="1"/>
</dbReference>
<evidence type="ECO:0000256" key="6">
    <source>
        <dbReference type="PIRSR" id="PIRSR017617-1"/>
    </source>
</evidence>
<evidence type="ECO:0000256" key="4">
    <source>
        <dbReference type="ARBA" id="ARBA00022898"/>
    </source>
</evidence>
<evidence type="ECO:0000256" key="2">
    <source>
        <dbReference type="ARBA" id="ARBA00006966"/>
    </source>
</evidence>
<dbReference type="PANTHER" id="PTHR48097:SF9">
    <property type="entry name" value="L-THREONINE ALDOLASE"/>
    <property type="match status" value="1"/>
</dbReference>
<evidence type="ECO:0000259" key="7">
    <source>
        <dbReference type="Pfam" id="PF01212"/>
    </source>
</evidence>
<dbReference type="EMBL" id="QGGW01000011">
    <property type="protein sequence ID" value="PWK58007.1"/>
    <property type="molecule type" value="Genomic_DNA"/>
</dbReference>
<dbReference type="AlphaFoldDB" id="A0A316GSJ6"/>
<feature type="modified residue" description="N6-(pyridoxal phosphate)lysine" evidence="6">
    <location>
        <position position="199"/>
    </location>
</feature>
<evidence type="ECO:0000313" key="8">
    <source>
        <dbReference type="EMBL" id="PWK58007.1"/>
    </source>
</evidence>
<dbReference type="GO" id="GO:0005829">
    <property type="term" value="C:cytosol"/>
    <property type="evidence" value="ECO:0007669"/>
    <property type="project" value="TreeGrafter"/>
</dbReference>
<feature type="domain" description="Aromatic amino acid beta-eliminating lyase/threonine aldolase" evidence="7">
    <location>
        <begin position="3"/>
        <end position="287"/>
    </location>
</feature>
<dbReference type="Gene3D" id="3.40.640.10">
    <property type="entry name" value="Type I PLP-dependent aspartate aminotransferase-like (Major domain)"/>
    <property type="match status" value="1"/>
</dbReference>
<dbReference type="GO" id="GO:0008732">
    <property type="term" value="F:L-allo-threonine aldolase activity"/>
    <property type="evidence" value="ECO:0007669"/>
    <property type="project" value="TreeGrafter"/>
</dbReference>
<keyword evidence="5" id="KW-0456">Lyase</keyword>
<dbReference type="InterPro" id="IPR015421">
    <property type="entry name" value="PyrdxlP-dep_Trfase_major"/>
</dbReference>
<name>A0A316GSJ6_9RHOB</name>
<dbReference type="Gene3D" id="3.90.1150.10">
    <property type="entry name" value="Aspartate Aminotransferase, domain 1"/>
    <property type="match status" value="1"/>
</dbReference>
<organism evidence="8 9">
    <name type="scientific">Roseicyclus mahoneyensis</name>
    <dbReference type="NCBI Taxonomy" id="164332"/>
    <lineage>
        <taxon>Bacteria</taxon>
        <taxon>Pseudomonadati</taxon>
        <taxon>Pseudomonadota</taxon>
        <taxon>Alphaproteobacteria</taxon>
        <taxon>Rhodobacterales</taxon>
        <taxon>Roseobacteraceae</taxon>
        <taxon>Roseicyclus</taxon>
    </lineage>
</organism>
<dbReference type="SUPFAM" id="SSF53383">
    <property type="entry name" value="PLP-dependent transferases"/>
    <property type="match status" value="1"/>
</dbReference>
<evidence type="ECO:0000256" key="3">
    <source>
        <dbReference type="ARBA" id="ARBA00011881"/>
    </source>
</evidence>
<dbReference type="RefSeq" id="WP_109670478.1">
    <property type="nucleotide sequence ID" value="NZ_QGGW01000011.1"/>
</dbReference>
<proteinExistence type="inferred from homology"/>
<dbReference type="FunFam" id="3.40.640.10:FF:000030">
    <property type="entry name" value="Low-specificity L-threonine aldolase"/>
    <property type="match status" value="1"/>
</dbReference>
<dbReference type="InterPro" id="IPR015422">
    <property type="entry name" value="PyrdxlP-dep_Trfase_small"/>
</dbReference>
<dbReference type="GO" id="GO:0006545">
    <property type="term" value="P:glycine biosynthetic process"/>
    <property type="evidence" value="ECO:0007669"/>
    <property type="project" value="TreeGrafter"/>
</dbReference>
<dbReference type="GO" id="GO:0006567">
    <property type="term" value="P:L-threonine catabolic process"/>
    <property type="evidence" value="ECO:0007669"/>
    <property type="project" value="TreeGrafter"/>
</dbReference>
<keyword evidence="4" id="KW-0663">Pyridoxal phosphate</keyword>
<evidence type="ECO:0000313" key="9">
    <source>
        <dbReference type="Proteomes" id="UP000245708"/>
    </source>
</evidence>
<dbReference type="OrthoDB" id="9774495at2"/>
<evidence type="ECO:0000256" key="1">
    <source>
        <dbReference type="ARBA" id="ARBA00001933"/>
    </source>
</evidence>
<comment type="subunit">
    <text evidence="3">Homotetramer.</text>
</comment>
<sequence>MHDFYSDTQSRPTRAMREAALDTPLGDERHDADPATLELCERVADMLGMETAVFLPSGTMCNEIAIAVHTRPGDEVICTRESHIIFAESGGPAALSGVMMHPIDCERGMLTQQQLASAIRPRSAHAPRSRLLVAEQTANLAGGAIWPLEQLNSVAAVAKAAGLATHLDGARLLNAQVATGVPAAAYARGFDSAWIAFTKGLGCPVGAVLAGSADFVENAWLLKRRWGGAMRQTGVLTAMCLYALDHHVERLAEDHALAQSIGARLLDLPIIARVLPIETNIIIADLDQQGPDARETSRLLREKNVTVTVVGHRRIRIVTHLDVGPVDADALIAGLAAVRRQS</sequence>